<dbReference type="PROSITE" id="PS00169">
    <property type="entry name" value="D_ALA_DEHYDRATASE"/>
    <property type="match status" value="1"/>
</dbReference>
<keyword evidence="5" id="KW-0350">Heme biosynthesis</keyword>
<dbReference type="SMART" id="SM01004">
    <property type="entry name" value="ALAD"/>
    <property type="match status" value="1"/>
</dbReference>
<dbReference type="KEGG" id="dte:Dester_0551"/>
<reference evidence="16" key="2">
    <citation type="submission" date="2011-02" db="EMBL/GenBank/DDBJ databases">
        <title>The complete genome of Desulfurobacterium thermolithotrophum DSM 11699.</title>
        <authorList>
            <consortium name="US DOE Joint Genome Institute (JGI-PGF)"/>
            <person name="Lucas S."/>
            <person name="Copeland A."/>
            <person name="Lapidus A."/>
            <person name="Bruce D."/>
            <person name="Goodwin L."/>
            <person name="Pitluck S."/>
            <person name="Kyrpides N."/>
            <person name="Mavromatis K."/>
            <person name="Pagani I."/>
            <person name="Ivanova N."/>
            <person name="Mikhailova N."/>
            <person name="Daligault H."/>
            <person name="Detter J.C."/>
            <person name="Tapia R."/>
            <person name="Han C."/>
            <person name="Land M."/>
            <person name="Hauser L."/>
            <person name="Markowitz V."/>
            <person name="Cheng J.-F."/>
            <person name="Hugenholtz P."/>
            <person name="Woyke T."/>
            <person name="Wu D."/>
            <person name="Spring S."/>
            <person name="Brambilla E."/>
            <person name="Klenk H.-P."/>
            <person name="Eisen J.A."/>
        </authorList>
    </citation>
    <scope>NUCLEOTIDE SEQUENCE [LARGE SCALE GENOMIC DNA]</scope>
    <source>
        <strain evidence="16">DSM 11699 / BSA</strain>
    </source>
</reference>
<dbReference type="Pfam" id="PF00490">
    <property type="entry name" value="ALAD"/>
    <property type="match status" value="1"/>
</dbReference>
<keyword evidence="16" id="KW-1185">Reference proteome</keyword>
<dbReference type="STRING" id="868864.Dester_0551"/>
<sequence>MLIGKFPELRLRRLRKNENIRRMVRENYLSVNDFIYPLFIVEGEGVKEEIPSMPGQYRYSIDRLVEEVQEVKELGIPAVILFGIPGYKDELGTDSYSDEGIIQRALRAIKKEVPDMYVITDVCFCEYTSHGHCGYLKCHGETCEVDNDKTLELLKKQVVSHAQAGADMVAPSGMMDGMIKAIREALDEEGFKDIPIMSYAAKYASAYYGPFRDAAESTPAFGDRRSYQMDPANSDEALREVALDIQEGADIVMVKPALSYMDIIRRVKETFKYPVAAYNVSGEYSMVKAAAMKGWIDERKVVLETLLSMKRAGADLILTYHAKDAAKWLKDGGMESI</sequence>
<dbReference type="RefSeq" id="WP_013638160.1">
    <property type="nucleotide sequence ID" value="NC_015185.1"/>
</dbReference>
<dbReference type="PRINTS" id="PR00144">
    <property type="entry name" value="DALDHYDRTASE"/>
</dbReference>
<dbReference type="eggNOG" id="COG0113">
    <property type="taxonomic scope" value="Bacteria"/>
</dbReference>
<evidence type="ECO:0000313" key="15">
    <source>
        <dbReference type="EMBL" id="ADY73202.1"/>
    </source>
</evidence>
<evidence type="ECO:0000256" key="14">
    <source>
        <dbReference type="RuleBase" id="RU004161"/>
    </source>
</evidence>
<gene>
    <name evidence="15" type="ordered locus">Dester_0551</name>
</gene>
<evidence type="ECO:0000256" key="9">
    <source>
        <dbReference type="PIRSR" id="PIRSR001415-1"/>
    </source>
</evidence>
<keyword evidence="12" id="KW-0460">Magnesium</keyword>
<feature type="active site" description="Schiff-base intermediate with substrate" evidence="9">
    <location>
        <position position="202"/>
    </location>
</feature>
<keyword evidence="7 13" id="KW-0627">Porphyrin biosynthesis</keyword>
<reference evidence="15 16" key="1">
    <citation type="journal article" date="2011" name="Stand. Genomic Sci.">
        <title>Complete genome sequence of the thermophilic sulfur-reducer Desulfurobacterium thermolithotrophum type strain (BSA(T)) from a deep-sea hydrothermal vent.</title>
        <authorList>
            <person name="Goker M."/>
            <person name="Daligault H."/>
            <person name="Mwirichia R."/>
            <person name="Lapidus A."/>
            <person name="Lucas S."/>
            <person name="Deshpande S."/>
            <person name="Pagani I."/>
            <person name="Tapia R."/>
            <person name="Cheng J.F."/>
            <person name="Goodwin L."/>
            <person name="Pitluck S."/>
            <person name="Liolios K."/>
            <person name="Ivanova N."/>
            <person name="Mavromatis K."/>
            <person name="Mikhailova N."/>
            <person name="Pati A."/>
            <person name="Chen A."/>
            <person name="Palaniappan K."/>
            <person name="Han C."/>
            <person name="Land M."/>
            <person name="Hauser L."/>
            <person name="Pan C."/>
            <person name="Brambilla E.M."/>
            <person name="Rohde M."/>
            <person name="Spring S."/>
            <person name="Sikorski J."/>
            <person name="Wirth R."/>
            <person name="Detter J.C."/>
            <person name="Woyke T."/>
            <person name="Bristow J."/>
            <person name="Eisen J.A."/>
            <person name="Markowitz V."/>
            <person name="Hugenholtz P."/>
            <person name="Kyrpides N.C."/>
            <person name="Klenk H.P."/>
        </authorList>
    </citation>
    <scope>NUCLEOTIDE SEQUENCE [LARGE SCALE GENOMIC DNA]</scope>
    <source>
        <strain evidence="16">DSM 11699 / BSA</strain>
    </source>
</reference>
<dbReference type="GO" id="GO:0008270">
    <property type="term" value="F:zinc ion binding"/>
    <property type="evidence" value="ECO:0007669"/>
    <property type="project" value="TreeGrafter"/>
</dbReference>
<dbReference type="InterPro" id="IPR030656">
    <property type="entry name" value="ALAD_AS"/>
</dbReference>
<comment type="pathway">
    <text evidence="1">Porphyrin-containing compound metabolism; protoporphyrin-IX biosynthesis; coproporphyrinogen-III from 5-aminolevulinate: step 1/4.</text>
</comment>
<feature type="active site" description="Schiff-base intermediate with substrate" evidence="9">
    <location>
        <position position="255"/>
    </location>
</feature>
<dbReference type="FunFam" id="3.20.20.70:FF:000019">
    <property type="entry name" value="Delta-aminolevulinic acid dehydratase"/>
    <property type="match status" value="1"/>
</dbReference>
<evidence type="ECO:0000256" key="6">
    <source>
        <dbReference type="ARBA" id="ARBA00023239"/>
    </source>
</evidence>
<feature type="binding site" evidence="10">
    <location>
        <position position="320"/>
    </location>
    <ligand>
        <name>5-aminolevulinate</name>
        <dbReference type="ChEBI" id="CHEBI:356416"/>
        <label>2</label>
    </ligand>
</feature>
<feature type="binding site" evidence="10">
    <location>
        <position position="224"/>
    </location>
    <ligand>
        <name>5-aminolevulinate</name>
        <dbReference type="ChEBI" id="CHEBI:356416"/>
        <label>1</label>
    </ligand>
</feature>
<keyword evidence="11" id="KW-0862">Zinc</keyword>
<dbReference type="Gene3D" id="3.20.20.70">
    <property type="entry name" value="Aldolase class I"/>
    <property type="match status" value="1"/>
</dbReference>
<dbReference type="GO" id="GO:0006782">
    <property type="term" value="P:protoporphyrinogen IX biosynthetic process"/>
    <property type="evidence" value="ECO:0007669"/>
    <property type="project" value="UniProtKB-UniPathway"/>
</dbReference>
<proteinExistence type="inferred from homology"/>
<dbReference type="AlphaFoldDB" id="F0S2Y0"/>
<evidence type="ECO:0000256" key="3">
    <source>
        <dbReference type="ARBA" id="ARBA00012053"/>
    </source>
</evidence>
<dbReference type="PIRSF" id="PIRSF001415">
    <property type="entry name" value="Porphbilin_synth"/>
    <property type="match status" value="1"/>
</dbReference>
<organism evidence="15 16">
    <name type="scientific">Desulfurobacterium thermolithotrophum (strain DSM 11699 / BSA)</name>
    <dbReference type="NCBI Taxonomy" id="868864"/>
    <lineage>
        <taxon>Bacteria</taxon>
        <taxon>Pseudomonadati</taxon>
        <taxon>Aquificota</taxon>
        <taxon>Aquificia</taxon>
        <taxon>Desulfurobacteriales</taxon>
        <taxon>Desulfurobacteriaceae</taxon>
        <taxon>Desulfurobacterium</taxon>
    </lineage>
</organism>
<evidence type="ECO:0000256" key="11">
    <source>
        <dbReference type="PIRSR" id="PIRSR001415-3"/>
    </source>
</evidence>
<feature type="binding site" evidence="11">
    <location>
        <position position="125"/>
    </location>
    <ligand>
        <name>Zn(2+)</name>
        <dbReference type="ChEBI" id="CHEBI:29105"/>
        <note>catalytic</note>
    </ligand>
</feature>
<evidence type="ECO:0000256" key="2">
    <source>
        <dbReference type="ARBA" id="ARBA00008055"/>
    </source>
</evidence>
<dbReference type="GO" id="GO:0005829">
    <property type="term" value="C:cytosol"/>
    <property type="evidence" value="ECO:0007669"/>
    <property type="project" value="TreeGrafter"/>
</dbReference>
<feature type="binding site" evidence="10">
    <location>
        <position position="281"/>
    </location>
    <ligand>
        <name>5-aminolevulinate</name>
        <dbReference type="ChEBI" id="CHEBI:356416"/>
        <label>2</label>
    </ligand>
</feature>
<dbReference type="InterPro" id="IPR001731">
    <property type="entry name" value="ALAD"/>
</dbReference>
<feature type="binding site" evidence="11">
    <location>
        <position position="133"/>
    </location>
    <ligand>
        <name>Zn(2+)</name>
        <dbReference type="ChEBI" id="CHEBI:29105"/>
        <note>catalytic</note>
    </ligand>
</feature>
<dbReference type="FunCoup" id="F0S2Y0">
    <property type="interactions" value="421"/>
</dbReference>
<evidence type="ECO:0000256" key="5">
    <source>
        <dbReference type="ARBA" id="ARBA00023133"/>
    </source>
</evidence>
<evidence type="ECO:0000313" key="16">
    <source>
        <dbReference type="Proteomes" id="UP000007102"/>
    </source>
</evidence>
<evidence type="ECO:0000256" key="8">
    <source>
        <dbReference type="ARBA" id="ARBA00047651"/>
    </source>
</evidence>
<keyword evidence="6 13" id="KW-0456">Lyase</keyword>
<comment type="subunit">
    <text evidence="13">Homooctamer.</text>
</comment>
<dbReference type="SUPFAM" id="SSF51569">
    <property type="entry name" value="Aldolase"/>
    <property type="match status" value="1"/>
</dbReference>
<feature type="binding site" evidence="10">
    <location>
        <position position="212"/>
    </location>
    <ligand>
        <name>5-aminolevulinate</name>
        <dbReference type="ChEBI" id="CHEBI:356416"/>
        <label>1</label>
    </ligand>
</feature>
<keyword evidence="11" id="KW-0479">Metal-binding</keyword>
<dbReference type="InParanoid" id="F0S2Y0"/>
<feature type="binding site" evidence="11">
    <location>
        <position position="123"/>
    </location>
    <ligand>
        <name>Zn(2+)</name>
        <dbReference type="ChEBI" id="CHEBI:29105"/>
        <note>catalytic</note>
    </ligand>
</feature>
<evidence type="ECO:0000256" key="10">
    <source>
        <dbReference type="PIRSR" id="PIRSR001415-2"/>
    </source>
</evidence>
<dbReference type="EC" id="4.2.1.24" evidence="3 13"/>
<dbReference type="NCBIfam" id="NF006762">
    <property type="entry name" value="PRK09283.1"/>
    <property type="match status" value="1"/>
</dbReference>
<evidence type="ECO:0000256" key="7">
    <source>
        <dbReference type="ARBA" id="ARBA00023244"/>
    </source>
</evidence>
<comment type="similarity">
    <text evidence="2 14">Belongs to the ALAD family.</text>
</comment>
<dbReference type="PANTHER" id="PTHR11458:SF0">
    <property type="entry name" value="DELTA-AMINOLEVULINIC ACID DEHYDRATASE"/>
    <property type="match status" value="1"/>
</dbReference>
<protein>
    <recommendedName>
        <fullName evidence="4 13">Delta-aminolevulinic acid dehydratase</fullName>
        <ecNumber evidence="3 13">4.2.1.24</ecNumber>
    </recommendedName>
</protein>
<comment type="catalytic activity">
    <reaction evidence="8 13">
        <text>2 5-aminolevulinate = porphobilinogen + 2 H2O + H(+)</text>
        <dbReference type="Rhea" id="RHEA:24064"/>
        <dbReference type="ChEBI" id="CHEBI:15377"/>
        <dbReference type="ChEBI" id="CHEBI:15378"/>
        <dbReference type="ChEBI" id="CHEBI:58126"/>
        <dbReference type="ChEBI" id="CHEBI:356416"/>
        <dbReference type="EC" id="4.2.1.24"/>
    </reaction>
</comment>
<dbReference type="HOGENOM" id="CLU_035731_0_0_0"/>
<dbReference type="EMBL" id="CP002543">
    <property type="protein sequence ID" value="ADY73202.1"/>
    <property type="molecule type" value="Genomic_DNA"/>
</dbReference>
<dbReference type="GO" id="GO:0004655">
    <property type="term" value="F:porphobilinogen synthase activity"/>
    <property type="evidence" value="ECO:0007669"/>
    <property type="project" value="UniProtKB-EC"/>
</dbReference>
<dbReference type="InterPro" id="IPR013785">
    <property type="entry name" value="Aldolase_TIM"/>
</dbReference>
<dbReference type="CDD" id="cd00384">
    <property type="entry name" value="ALAD_PBGS"/>
    <property type="match status" value="1"/>
</dbReference>
<evidence type="ECO:0000256" key="1">
    <source>
        <dbReference type="ARBA" id="ARBA00004694"/>
    </source>
</evidence>
<name>F0S2Y0_DESTD</name>
<evidence type="ECO:0000256" key="4">
    <source>
        <dbReference type="ARBA" id="ARBA00020771"/>
    </source>
</evidence>
<dbReference type="PANTHER" id="PTHR11458">
    <property type="entry name" value="DELTA-AMINOLEVULINIC ACID DEHYDRATASE"/>
    <property type="match status" value="1"/>
</dbReference>
<accession>F0S2Y0</accession>
<dbReference type="Proteomes" id="UP000007102">
    <property type="component" value="Chromosome"/>
</dbReference>
<feature type="binding site" evidence="12">
    <location>
        <position position="240"/>
    </location>
    <ligand>
        <name>Mg(2+)</name>
        <dbReference type="ChEBI" id="CHEBI:18420"/>
    </ligand>
</feature>
<dbReference type="UniPathway" id="UPA00251">
    <property type="reaction ID" value="UER00318"/>
</dbReference>
<evidence type="ECO:0000256" key="13">
    <source>
        <dbReference type="RuleBase" id="RU000515"/>
    </source>
</evidence>
<dbReference type="OrthoDB" id="9805001at2"/>
<evidence type="ECO:0000256" key="12">
    <source>
        <dbReference type="PIRSR" id="PIRSR001415-5"/>
    </source>
</evidence>